<dbReference type="STRING" id="708197.A0A161Y603"/>
<sequence length="66" mass="7483">MGIQAEVRLFPRPVHAHLRFDLSKLSSKVFDNLNSGGWVEFQETAVDASLEGTALRRWNDRLLEGT</sequence>
<keyword evidence="1" id="KW-0808">Transferase</keyword>
<proteinExistence type="predicted"/>
<dbReference type="GO" id="GO:0008168">
    <property type="term" value="F:methyltransferase activity"/>
    <property type="evidence" value="ECO:0007669"/>
    <property type="project" value="UniProtKB-KW"/>
</dbReference>
<gene>
    <name evidence="1" type="ORF">CT0861_01130</name>
</gene>
<protein>
    <submittedName>
        <fullName evidence="1">Methyltransferase domain-containing protein</fullName>
    </submittedName>
</protein>
<evidence type="ECO:0000313" key="1">
    <source>
        <dbReference type="EMBL" id="KZL67237.1"/>
    </source>
</evidence>
<comment type="caution">
    <text evidence="1">The sequence shown here is derived from an EMBL/GenBank/DDBJ whole genome shotgun (WGS) entry which is preliminary data.</text>
</comment>
<dbReference type="AlphaFoldDB" id="A0A161Y603"/>
<accession>A0A161Y603</accession>
<dbReference type="EMBL" id="LFIV01000149">
    <property type="protein sequence ID" value="KZL67237.1"/>
    <property type="molecule type" value="Genomic_DNA"/>
</dbReference>
<dbReference type="Proteomes" id="UP000076552">
    <property type="component" value="Unassembled WGS sequence"/>
</dbReference>
<keyword evidence="1" id="KW-0489">Methyltransferase</keyword>
<name>A0A161Y603_9PEZI</name>
<evidence type="ECO:0000313" key="2">
    <source>
        <dbReference type="Proteomes" id="UP000076552"/>
    </source>
</evidence>
<dbReference type="GO" id="GO:0032259">
    <property type="term" value="P:methylation"/>
    <property type="evidence" value="ECO:0007669"/>
    <property type="project" value="UniProtKB-KW"/>
</dbReference>
<organism evidence="1 2">
    <name type="scientific">Colletotrichum tofieldiae</name>
    <dbReference type="NCBI Taxonomy" id="708197"/>
    <lineage>
        <taxon>Eukaryota</taxon>
        <taxon>Fungi</taxon>
        <taxon>Dikarya</taxon>
        <taxon>Ascomycota</taxon>
        <taxon>Pezizomycotina</taxon>
        <taxon>Sordariomycetes</taxon>
        <taxon>Hypocreomycetidae</taxon>
        <taxon>Glomerellales</taxon>
        <taxon>Glomerellaceae</taxon>
        <taxon>Colletotrichum</taxon>
        <taxon>Colletotrichum spaethianum species complex</taxon>
    </lineage>
</organism>
<reference evidence="1 2" key="1">
    <citation type="submission" date="2015-06" db="EMBL/GenBank/DDBJ databases">
        <title>Survival trade-offs in plant roots during colonization by closely related pathogenic and mutualistic fungi.</title>
        <authorList>
            <person name="Hacquard S."/>
            <person name="Kracher B."/>
            <person name="Hiruma K."/>
            <person name="Weinman A."/>
            <person name="Muench P."/>
            <person name="Garrido Oter R."/>
            <person name="Ver Loren van Themaat E."/>
            <person name="Dallerey J.-F."/>
            <person name="Damm U."/>
            <person name="Henrissat B."/>
            <person name="Lespinet O."/>
            <person name="Thon M."/>
            <person name="Kemen E."/>
            <person name="McHardy A.C."/>
            <person name="Schulze-Lefert P."/>
            <person name="O'Connell R.J."/>
        </authorList>
    </citation>
    <scope>NUCLEOTIDE SEQUENCE [LARGE SCALE GENOMIC DNA]</scope>
    <source>
        <strain evidence="1 2">0861</strain>
    </source>
</reference>
<keyword evidence="2" id="KW-1185">Reference proteome</keyword>